<keyword evidence="15" id="KW-1185">Reference proteome</keyword>
<dbReference type="SUPFAM" id="SSF57850">
    <property type="entry name" value="RING/U-box"/>
    <property type="match status" value="3"/>
</dbReference>
<gene>
    <name evidence="14" type="ORF">BSTOLATCC_MIC50746</name>
</gene>
<dbReference type="InterPro" id="IPR013083">
    <property type="entry name" value="Znf_RING/FYVE/PHD"/>
</dbReference>
<dbReference type="GO" id="GO:0008270">
    <property type="term" value="F:zinc ion binding"/>
    <property type="evidence" value="ECO:0007669"/>
    <property type="project" value="UniProtKB-KW"/>
</dbReference>
<organism evidence="14 15">
    <name type="scientific">Blepharisma stoltei</name>
    <dbReference type="NCBI Taxonomy" id="1481888"/>
    <lineage>
        <taxon>Eukaryota</taxon>
        <taxon>Sar</taxon>
        <taxon>Alveolata</taxon>
        <taxon>Ciliophora</taxon>
        <taxon>Postciliodesmatophora</taxon>
        <taxon>Heterotrichea</taxon>
        <taxon>Heterotrichida</taxon>
        <taxon>Blepharismidae</taxon>
        <taxon>Blepharisma</taxon>
    </lineage>
</organism>
<keyword evidence="4" id="KW-0479">Metal-binding</keyword>
<dbReference type="PROSITE" id="PS50089">
    <property type="entry name" value="ZF_RING_2"/>
    <property type="match status" value="1"/>
</dbReference>
<evidence type="ECO:0000256" key="1">
    <source>
        <dbReference type="ARBA" id="ARBA00001798"/>
    </source>
</evidence>
<evidence type="ECO:0000256" key="2">
    <source>
        <dbReference type="ARBA" id="ARBA00012251"/>
    </source>
</evidence>
<feature type="domain" description="RING-type" evidence="12">
    <location>
        <begin position="188"/>
        <end position="233"/>
    </location>
</feature>
<dbReference type="SMART" id="SM00647">
    <property type="entry name" value="IBR"/>
    <property type="match status" value="2"/>
</dbReference>
<evidence type="ECO:0000259" key="12">
    <source>
        <dbReference type="PROSITE" id="PS50089"/>
    </source>
</evidence>
<dbReference type="PROSITE" id="PS51873">
    <property type="entry name" value="TRIAD"/>
    <property type="match status" value="1"/>
</dbReference>
<dbReference type="InterPro" id="IPR001841">
    <property type="entry name" value="Znf_RING"/>
</dbReference>
<dbReference type="Gene3D" id="1.20.120.1750">
    <property type="match status" value="1"/>
</dbReference>
<evidence type="ECO:0000256" key="9">
    <source>
        <dbReference type="PROSITE-ProRule" id="PRU00175"/>
    </source>
</evidence>
<evidence type="ECO:0000256" key="11">
    <source>
        <dbReference type="SAM" id="MobiDB-lite"/>
    </source>
</evidence>
<dbReference type="EMBL" id="CAJZBQ010000051">
    <property type="protein sequence ID" value="CAG9330144.1"/>
    <property type="molecule type" value="Genomic_DNA"/>
</dbReference>
<dbReference type="GO" id="GO:0016567">
    <property type="term" value="P:protein ubiquitination"/>
    <property type="evidence" value="ECO:0007669"/>
    <property type="project" value="InterPro"/>
</dbReference>
<reference evidence="14" key="1">
    <citation type="submission" date="2021-09" db="EMBL/GenBank/DDBJ databases">
        <authorList>
            <consortium name="AG Swart"/>
            <person name="Singh M."/>
            <person name="Singh A."/>
            <person name="Seah K."/>
            <person name="Emmerich C."/>
        </authorList>
    </citation>
    <scope>NUCLEOTIDE SEQUENCE</scope>
    <source>
        <strain evidence="14">ATCC30299</strain>
    </source>
</reference>
<protein>
    <recommendedName>
        <fullName evidence="2">RBR-type E3 ubiquitin transferase</fullName>
        <ecNumber evidence="2">2.3.2.31</ecNumber>
    </recommendedName>
</protein>
<evidence type="ECO:0000256" key="4">
    <source>
        <dbReference type="ARBA" id="ARBA00022723"/>
    </source>
</evidence>
<evidence type="ECO:0000256" key="10">
    <source>
        <dbReference type="SAM" id="Coils"/>
    </source>
</evidence>
<comment type="catalytic activity">
    <reaction evidence="1">
        <text>[E2 ubiquitin-conjugating enzyme]-S-ubiquitinyl-L-cysteine + [acceptor protein]-L-lysine = [E2 ubiquitin-conjugating enzyme]-L-cysteine + [acceptor protein]-N(6)-ubiquitinyl-L-lysine.</text>
        <dbReference type="EC" id="2.3.2.31"/>
    </reaction>
</comment>
<evidence type="ECO:0000256" key="3">
    <source>
        <dbReference type="ARBA" id="ARBA00022679"/>
    </source>
</evidence>
<evidence type="ECO:0000259" key="13">
    <source>
        <dbReference type="PROSITE" id="PS51873"/>
    </source>
</evidence>
<keyword evidence="10" id="KW-0175">Coiled coil</keyword>
<dbReference type="EC" id="2.3.2.31" evidence="2"/>
<keyword evidence="7" id="KW-0833">Ubl conjugation pathway</keyword>
<evidence type="ECO:0000256" key="7">
    <source>
        <dbReference type="ARBA" id="ARBA00022786"/>
    </source>
</evidence>
<feature type="coiled-coil region" evidence="10">
    <location>
        <begin position="125"/>
        <end position="186"/>
    </location>
</feature>
<proteinExistence type="predicted"/>
<dbReference type="InterPro" id="IPR031127">
    <property type="entry name" value="E3_UB_ligase_RBR"/>
</dbReference>
<dbReference type="InterPro" id="IPR002867">
    <property type="entry name" value="IBR_dom"/>
</dbReference>
<dbReference type="GO" id="GO:0061630">
    <property type="term" value="F:ubiquitin protein ligase activity"/>
    <property type="evidence" value="ECO:0007669"/>
    <property type="project" value="UniProtKB-EC"/>
</dbReference>
<feature type="domain" description="RING-type" evidence="13">
    <location>
        <begin position="184"/>
        <end position="382"/>
    </location>
</feature>
<sequence>MGDSLTEYTEDLNAIEEYSSRLSPQGLYIAGVAKAKSSTPLAKILKILAFIQAKYEGNKLNDTNKAIIEFHIYQGKIDKATEQLKKFQKTSSKNEEEPPKPQSVQKQEGNSMKIEPESKLSNAQVAEIEQKLLDVIKKLKIEEEEDVLRKRKLQEQKRLEAEREAKEQQEKKNKEEQDRKKKLEALKCGICKEVIPEEEVNPLETCGHLHHKLCLVDYLENSIYEYKFPLVCPSQNCKVEVALADLKSRLTRDQFKTYEENSFKHYIDQNSTDLCSCPNPNCRNMFILDTDQGYYQCPMCKREYCLICRCDYHKGYSCDQWGRNYLNNQQEQYYPGLKLKACPHCRRWVEKEEKTNVMRCQCSYIFCFDCGADTRTCMCKKK</sequence>
<dbReference type="AlphaFoldDB" id="A0AAU9K856"/>
<keyword evidence="5" id="KW-0677">Repeat</keyword>
<evidence type="ECO:0000256" key="6">
    <source>
        <dbReference type="ARBA" id="ARBA00022771"/>
    </source>
</evidence>
<dbReference type="Gene3D" id="3.30.40.10">
    <property type="entry name" value="Zinc/RING finger domain, C3HC4 (zinc finger)"/>
    <property type="match status" value="1"/>
</dbReference>
<dbReference type="Pfam" id="PF01485">
    <property type="entry name" value="IBR"/>
    <property type="match status" value="1"/>
</dbReference>
<keyword evidence="3" id="KW-0808">Transferase</keyword>
<dbReference type="Proteomes" id="UP001162131">
    <property type="component" value="Unassembled WGS sequence"/>
</dbReference>
<feature type="region of interest" description="Disordered" evidence="11">
    <location>
        <begin position="86"/>
        <end position="120"/>
    </location>
</feature>
<comment type="caution">
    <text evidence="14">The sequence shown here is derived from an EMBL/GenBank/DDBJ whole genome shotgun (WGS) entry which is preliminary data.</text>
</comment>
<keyword evidence="8" id="KW-0862">Zinc</keyword>
<dbReference type="CDD" id="cd20335">
    <property type="entry name" value="BRcat_RBR"/>
    <property type="match status" value="1"/>
</dbReference>
<dbReference type="PANTHER" id="PTHR11685">
    <property type="entry name" value="RBR FAMILY RING FINGER AND IBR DOMAIN-CONTAINING"/>
    <property type="match status" value="1"/>
</dbReference>
<keyword evidence="6 9" id="KW-0863">Zinc-finger</keyword>
<evidence type="ECO:0000256" key="8">
    <source>
        <dbReference type="ARBA" id="ARBA00022833"/>
    </source>
</evidence>
<name>A0AAU9K856_9CILI</name>
<dbReference type="InterPro" id="IPR044066">
    <property type="entry name" value="TRIAD_supradom"/>
</dbReference>
<evidence type="ECO:0000313" key="14">
    <source>
        <dbReference type="EMBL" id="CAG9330144.1"/>
    </source>
</evidence>
<evidence type="ECO:0000256" key="5">
    <source>
        <dbReference type="ARBA" id="ARBA00022737"/>
    </source>
</evidence>
<evidence type="ECO:0000313" key="15">
    <source>
        <dbReference type="Proteomes" id="UP001162131"/>
    </source>
</evidence>
<accession>A0AAU9K856</accession>